<feature type="domain" description="Tetrapyrrole biosynthesis uroporphyrinogen III synthase" evidence="1">
    <location>
        <begin position="22"/>
        <end position="129"/>
    </location>
</feature>
<accession>A0A9N8Z3T4</accession>
<keyword evidence="3" id="KW-1185">Reference proteome</keyword>
<dbReference type="AlphaFoldDB" id="A0A9N8Z3T4"/>
<protein>
    <submittedName>
        <fullName evidence="2">963_t:CDS:1</fullName>
    </submittedName>
</protein>
<evidence type="ECO:0000259" key="1">
    <source>
        <dbReference type="Pfam" id="PF02602"/>
    </source>
</evidence>
<name>A0A9N8Z3T4_9GLOM</name>
<dbReference type="Proteomes" id="UP000789831">
    <property type="component" value="Unassembled WGS sequence"/>
</dbReference>
<dbReference type="PANTHER" id="PTHR12390">
    <property type="entry name" value="UROPORPHYRINOGEN III SYNTHASE"/>
    <property type="match status" value="1"/>
</dbReference>
<dbReference type="GO" id="GO:0005829">
    <property type="term" value="C:cytosol"/>
    <property type="evidence" value="ECO:0007669"/>
    <property type="project" value="TreeGrafter"/>
</dbReference>
<organism evidence="2 3">
    <name type="scientific">Ambispora gerdemannii</name>
    <dbReference type="NCBI Taxonomy" id="144530"/>
    <lineage>
        <taxon>Eukaryota</taxon>
        <taxon>Fungi</taxon>
        <taxon>Fungi incertae sedis</taxon>
        <taxon>Mucoromycota</taxon>
        <taxon>Glomeromycotina</taxon>
        <taxon>Glomeromycetes</taxon>
        <taxon>Archaeosporales</taxon>
        <taxon>Ambisporaceae</taxon>
        <taxon>Ambispora</taxon>
    </lineage>
</organism>
<evidence type="ECO:0000313" key="2">
    <source>
        <dbReference type="EMBL" id="CAG8471432.1"/>
    </source>
</evidence>
<comment type="caution">
    <text evidence="2">The sequence shown here is derived from an EMBL/GenBank/DDBJ whole genome shotgun (WGS) entry which is preliminary data.</text>
</comment>
<dbReference type="InterPro" id="IPR036108">
    <property type="entry name" value="4pyrrol_syn_uPrphyn_synt_sf"/>
</dbReference>
<dbReference type="EMBL" id="CAJVPL010000241">
    <property type="protein sequence ID" value="CAG8471432.1"/>
    <property type="molecule type" value="Genomic_DNA"/>
</dbReference>
<dbReference type="PANTHER" id="PTHR12390:SF0">
    <property type="entry name" value="UROPORPHYRINOGEN-III SYNTHASE"/>
    <property type="match status" value="1"/>
</dbReference>
<gene>
    <name evidence="2" type="ORF">AGERDE_LOCUS2760</name>
</gene>
<dbReference type="SUPFAM" id="SSF69618">
    <property type="entry name" value="HemD-like"/>
    <property type="match status" value="1"/>
</dbReference>
<dbReference type="Pfam" id="PF02602">
    <property type="entry name" value="HEM4"/>
    <property type="match status" value="2"/>
</dbReference>
<dbReference type="GO" id="GO:0006780">
    <property type="term" value="P:uroporphyrinogen III biosynthetic process"/>
    <property type="evidence" value="ECO:0007669"/>
    <property type="project" value="InterPro"/>
</dbReference>
<feature type="domain" description="Tetrapyrrole biosynthesis uroporphyrinogen III synthase" evidence="1">
    <location>
        <begin position="135"/>
        <end position="212"/>
    </location>
</feature>
<dbReference type="InterPro" id="IPR003754">
    <property type="entry name" value="4pyrrol_synth_uPrphyn_synth"/>
</dbReference>
<dbReference type="GO" id="GO:0004852">
    <property type="term" value="F:uroporphyrinogen-III synthase activity"/>
    <property type="evidence" value="ECO:0007669"/>
    <property type="project" value="InterPro"/>
</dbReference>
<evidence type="ECO:0000313" key="3">
    <source>
        <dbReference type="Proteomes" id="UP000789831"/>
    </source>
</evidence>
<dbReference type="OrthoDB" id="5595751at2759"/>
<sequence length="231" mass="25772">MLPTVLLLKDKEVSYEKPFALHNYETKFLPILQFNLTNAEELSTLLKNGPDASIIWGIVVTSQRAVKALAEAWKAAENDISPNIQTKWKSLPFFVVGNTTANIATRDLGFTPIGAKESGNAELLADFIELQNICENEEPNTNQDQEKQIPFNWVVFFSPSGVDLALPTLKNLKFWKWIKVAAIGPTTKEHLIMNRSVDVSVVSPKPDPQSLAKVIFKYDSSFLKSDSFSSV</sequence>
<proteinExistence type="predicted"/>
<dbReference type="InterPro" id="IPR039793">
    <property type="entry name" value="UROS/Hem4"/>
</dbReference>
<dbReference type="CDD" id="cd06578">
    <property type="entry name" value="HemD"/>
    <property type="match status" value="1"/>
</dbReference>
<reference evidence="2" key="1">
    <citation type="submission" date="2021-06" db="EMBL/GenBank/DDBJ databases">
        <authorList>
            <person name="Kallberg Y."/>
            <person name="Tangrot J."/>
            <person name="Rosling A."/>
        </authorList>
    </citation>
    <scope>NUCLEOTIDE SEQUENCE</scope>
    <source>
        <strain evidence="2">MT106</strain>
    </source>
</reference>
<dbReference type="Gene3D" id="3.40.50.10090">
    <property type="match status" value="2"/>
</dbReference>